<reference evidence="2" key="1">
    <citation type="submission" date="2021-02" db="EMBL/GenBank/DDBJ databases">
        <title>Genome sequence Cadophora malorum strain M34.</title>
        <authorList>
            <person name="Stefanovic E."/>
            <person name="Vu D."/>
            <person name="Scully C."/>
            <person name="Dijksterhuis J."/>
            <person name="Roader J."/>
            <person name="Houbraken J."/>
        </authorList>
    </citation>
    <scope>NUCLEOTIDE SEQUENCE</scope>
    <source>
        <strain evidence="2">M34</strain>
    </source>
</reference>
<gene>
    <name evidence="2" type="ORF">IFR04_001405</name>
</gene>
<keyword evidence="3" id="KW-1185">Reference proteome</keyword>
<dbReference type="Proteomes" id="UP000664132">
    <property type="component" value="Unassembled WGS sequence"/>
</dbReference>
<dbReference type="AlphaFoldDB" id="A0A8H7WIF3"/>
<proteinExistence type="predicted"/>
<comment type="caution">
    <text evidence="2">The sequence shown here is derived from an EMBL/GenBank/DDBJ whole genome shotgun (WGS) entry which is preliminary data.</text>
</comment>
<evidence type="ECO:0000313" key="2">
    <source>
        <dbReference type="EMBL" id="KAG4425486.1"/>
    </source>
</evidence>
<protein>
    <submittedName>
        <fullName evidence="2">Uncharacterized protein</fullName>
    </submittedName>
</protein>
<dbReference type="EMBL" id="JAFJYH010000010">
    <property type="protein sequence ID" value="KAG4425486.1"/>
    <property type="molecule type" value="Genomic_DNA"/>
</dbReference>
<keyword evidence="1" id="KW-0732">Signal</keyword>
<sequence>MMNIKSLIFFALLAIILLAIEAVANASDSSVAHAAADASEHETFTYTSRDGEILPLIVTVGQSLTR</sequence>
<feature type="signal peptide" evidence="1">
    <location>
        <begin position="1"/>
        <end position="26"/>
    </location>
</feature>
<accession>A0A8H7WIF3</accession>
<organism evidence="2 3">
    <name type="scientific">Cadophora malorum</name>
    <dbReference type="NCBI Taxonomy" id="108018"/>
    <lineage>
        <taxon>Eukaryota</taxon>
        <taxon>Fungi</taxon>
        <taxon>Dikarya</taxon>
        <taxon>Ascomycota</taxon>
        <taxon>Pezizomycotina</taxon>
        <taxon>Leotiomycetes</taxon>
        <taxon>Helotiales</taxon>
        <taxon>Ploettnerulaceae</taxon>
        <taxon>Cadophora</taxon>
    </lineage>
</organism>
<name>A0A8H7WIF3_9HELO</name>
<evidence type="ECO:0000313" key="3">
    <source>
        <dbReference type="Proteomes" id="UP000664132"/>
    </source>
</evidence>
<feature type="chain" id="PRO_5034852669" evidence="1">
    <location>
        <begin position="27"/>
        <end position="66"/>
    </location>
</feature>
<evidence type="ECO:0000256" key="1">
    <source>
        <dbReference type="SAM" id="SignalP"/>
    </source>
</evidence>